<comment type="function">
    <text evidence="9">Catalyzes the transfer of the alpha-amino group from S-adenosyl-L-methionine (SAM) to 7-keto-8-aminopelargonic acid (KAPA) to form 7,8-diaminopelargonic acid (DAPA). It is the only aminotransferase known to utilize SAM as an amino donor.</text>
</comment>
<feature type="binding site" evidence="9">
    <location>
        <position position="148"/>
    </location>
    <ligand>
        <name>substrate</name>
    </ligand>
</feature>
<dbReference type="CDD" id="cd00610">
    <property type="entry name" value="OAT_like"/>
    <property type="match status" value="1"/>
</dbReference>
<keyword evidence="9" id="KW-0963">Cytoplasm</keyword>
<feature type="binding site" evidence="9">
    <location>
        <begin position="115"/>
        <end position="116"/>
    </location>
    <ligand>
        <name>pyridoxal 5'-phosphate</name>
        <dbReference type="ChEBI" id="CHEBI:597326"/>
    </ligand>
</feature>
<keyword evidence="3 9" id="KW-0032">Aminotransferase</keyword>
<feature type="modified residue" description="N6-(pyridoxal phosphate)lysine" evidence="9">
    <location>
        <position position="261"/>
    </location>
</feature>
<sequence length="411" mass="45368">MNSETRQWLEADWDFGWHPFTDQSQWEQSEVPVIVRGKGVYLYDSEGKRYFDGNSSIWTNIHGHSHPALVAAIQKQSEELCHSSYLGLANAPASELGRRLCGAAGMDRCFFSDNGSTAIEAALRMELQWRYQRGETGRRGFVAFENGYHGDTLGAASLGGVGRFFASIAGMGPDLTLARDLVELEALDPERIAAVVIEPLIQGVNEMRPWPPGMLRKLREWCGRTGVHLILDEVMTGFGRTGELFACQREEVRPDYLCLAKGLTGGCLPLAATLTTAEIYEDFKGPGRTFYYGHSYTANPLGCAVALASLDLCEHQSFLERIRKGAEVMGETLAQLDELSLVKETRRCGMVAGVELVGDRQGAKGKEACLRLRGLGLLTRPILDTVVWMPPLASSEEELREMGELFVQALQ</sequence>
<dbReference type="FunFam" id="3.40.640.10:FF:000004">
    <property type="entry name" value="Acetylornithine aminotransferase"/>
    <property type="match status" value="1"/>
</dbReference>
<name>A0A918WNV2_9BACT</name>
<evidence type="ECO:0000256" key="8">
    <source>
        <dbReference type="ARBA" id="ARBA00048449"/>
    </source>
</evidence>
<dbReference type="Proteomes" id="UP000644507">
    <property type="component" value="Unassembled WGS sequence"/>
</dbReference>
<evidence type="ECO:0000313" key="11">
    <source>
        <dbReference type="Proteomes" id="UP000644507"/>
    </source>
</evidence>
<dbReference type="InterPro" id="IPR005814">
    <property type="entry name" value="Aminotrans_3"/>
</dbReference>
<keyword evidence="5 9" id="KW-0949">S-adenosyl-L-methionine</keyword>
<dbReference type="InterPro" id="IPR015422">
    <property type="entry name" value="PyrdxlP-dep_Trfase_small"/>
</dbReference>
<comment type="similarity">
    <text evidence="9">Belongs to the class-III pyridoxal-phosphate-dependent aminotransferase family. BioA subfamily.</text>
</comment>
<dbReference type="EMBL" id="BMXI01000017">
    <property type="protein sequence ID" value="GHC64279.1"/>
    <property type="molecule type" value="Genomic_DNA"/>
</dbReference>
<organism evidence="10 11">
    <name type="scientific">Roseibacillus persicicus</name>
    <dbReference type="NCBI Taxonomy" id="454148"/>
    <lineage>
        <taxon>Bacteria</taxon>
        <taxon>Pseudomonadati</taxon>
        <taxon>Verrucomicrobiota</taxon>
        <taxon>Verrucomicrobiia</taxon>
        <taxon>Verrucomicrobiales</taxon>
        <taxon>Verrucomicrobiaceae</taxon>
        <taxon>Roseibacillus</taxon>
    </lineage>
</organism>
<comment type="pathway">
    <text evidence="2 9">Cofactor biosynthesis; biotin biosynthesis; 7,8-diaminononanoate from 8-amino-7-oxononanoate (SAM route): step 1/1.</text>
</comment>
<dbReference type="SUPFAM" id="SSF53383">
    <property type="entry name" value="PLP-dependent transferases"/>
    <property type="match status" value="1"/>
</dbReference>
<reference evidence="10" key="1">
    <citation type="journal article" date="2014" name="Int. J. Syst. Evol. Microbiol.">
        <title>Complete genome sequence of Corynebacterium casei LMG S-19264T (=DSM 44701T), isolated from a smear-ripened cheese.</title>
        <authorList>
            <consortium name="US DOE Joint Genome Institute (JGI-PGF)"/>
            <person name="Walter F."/>
            <person name="Albersmeier A."/>
            <person name="Kalinowski J."/>
            <person name="Ruckert C."/>
        </authorList>
    </citation>
    <scope>NUCLEOTIDE SEQUENCE</scope>
    <source>
        <strain evidence="10">KCTC 12988</strain>
    </source>
</reference>
<dbReference type="GO" id="GO:0005737">
    <property type="term" value="C:cytoplasm"/>
    <property type="evidence" value="ECO:0007669"/>
    <property type="project" value="UniProtKB-SubCell"/>
</dbReference>
<comment type="subunit">
    <text evidence="9">Homodimer.</text>
</comment>
<comment type="caution">
    <text evidence="9">Lacks conserved residue(s) required for the propagation of feature annotation.</text>
</comment>
<reference evidence="10" key="2">
    <citation type="submission" date="2020-09" db="EMBL/GenBank/DDBJ databases">
        <authorList>
            <person name="Sun Q."/>
            <person name="Kim S."/>
        </authorList>
    </citation>
    <scope>NUCLEOTIDE SEQUENCE</scope>
    <source>
        <strain evidence="10">KCTC 12988</strain>
    </source>
</reference>
<keyword evidence="11" id="KW-1185">Reference proteome</keyword>
<dbReference type="InterPro" id="IPR015421">
    <property type="entry name" value="PyrdxlP-dep_Trfase_major"/>
</dbReference>
<dbReference type="EC" id="2.6.1.62" evidence="9"/>
<proteinExistence type="inferred from homology"/>
<evidence type="ECO:0000313" key="10">
    <source>
        <dbReference type="EMBL" id="GHC64279.1"/>
    </source>
</evidence>
<evidence type="ECO:0000256" key="9">
    <source>
        <dbReference type="HAMAP-Rule" id="MF_00834"/>
    </source>
</evidence>
<comment type="cofactor">
    <cofactor evidence="1 9">
        <name>pyridoxal 5'-phosphate</name>
        <dbReference type="ChEBI" id="CHEBI:597326"/>
    </cofactor>
</comment>
<evidence type="ECO:0000256" key="3">
    <source>
        <dbReference type="ARBA" id="ARBA00022576"/>
    </source>
</evidence>
<accession>A0A918WNV2</accession>
<dbReference type="Gene3D" id="3.90.1150.10">
    <property type="entry name" value="Aspartate Aminotransferase, domain 1"/>
    <property type="match status" value="1"/>
</dbReference>
<feature type="binding site" evidence="9">
    <location>
        <position position="380"/>
    </location>
    <ligand>
        <name>substrate</name>
    </ligand>
</feature>
<evidence type="ECO:0000256" key="1">
    <source>
        <dbReference type="ARBA" id="ARBA00001933"/>
    </source>
</evidence>
<dbReference type="NCBIfam" id="TIGR00508">
    <property type="entry name" value="bioA"/>
    <property type="match status" value="1"/>
</dbReference>
<dbReference type="Gene3D" id="3.40.640.10">
    <property type="entry name" value="Type I PLP-dependent aspartate aminotransferase-like (Major domain)"/>
    <property type="match status" value="1"/>
</dbReference>
<protein>
    <recommendedName>
        <fullName evidence="9">Adenosylmethionine-8-amino-7-oxononanoate aminotransferase</fullName>
        <ecNumber evidence="9">2.6.1.62</ecNumber>
    </recommendedName>
    <alternativeName>
        <fullName evidence="9">7,8-diamino-pelargonic acid aminotransferase</fullName>
        <shortName evidence="9">DAPA AT</shortName>
        <shortName evidence="9">DAPA aminotransferase</shortName>
    </alternativeName>
    <alternativeName>
        <fullName evidence="9">7,8-diaminononanoate synthase</fullName>
        <shortName evidence="9">DANS</shortName>
    </alternativeName>
    <alternativeName>
        <fullName evidence="9">Diaminopelargonic acid synthase</fullName>
    </alternativeName>
</protein>
<comment type="catalytic activity">
    <reaction evidence="8 9">
        <text>(8S)-8-amino-7-oxononanoate + S-adenosyl-L-methionine = S-adenosyl-4-methylsulfanyl-2-oxobutanoate + (7R,8S)-7,8-diammoniononanoate</text>
        <dbReference type="Rhea" id="RHEA:16861"/>
        <dbReference type="ChEBI" id="CHEBI:16490"/>
        <dbReference type="ChEBI" id="CHEBI:59789"/>
        <dbReference type="ChEBI" id="CHEBI:149468"/>
        <dbReference type="ChEBI" id="CHEBI:149469"/>
        <dbReference type="EC" id="2.6.1.62"/>
    </reaction>
</comment>
<feature type="binding site" evidence="9">
    <location>
        <position position="293"/>
    </location>
    <ligand>
        <name>substrate</name>
    </ligand>
</feature>
<dbReference type="PANTHER" id="PTHR42684">
    <property type="entry name" value="ADENOSYLMETHIONINE-8-AMINO-7-OXONONANOATE AMINOTRANSFERASE"/>
    <property type="match status" value="1"/>
</dbReference>
<dbReference type="RefSeq" id="WP_189573000.1">
    <property type="nucleotide sequence ID" value="NZ_BMXI01000017.1"/>
</dbReference>
<dbReference type="InterPro" id="IPR005815">
    <property type="entry name" value="BioA"/>
</dbReference>
<dbReference type="AlphaFoldDB" id="A0A918WNV2"/>
<dbReference type="Pfam" id="PF00202">
    <property type="entry name" value="Aminotran_3"/>
    <property type="match status" value="1"/>
</dbReference>
<comment type="caution">
    <text evidence="10">The sequence shown here is derived from an EMBL/GenBank/DDBJ whole genome shotgun (WGS) entry which is preliminary data.</text>
</comment>
<feature type="binding site" evidence="9">
    <location>
        <position position="261"/>
    </location>
    <ligand>
        <name>substrate</name>
    </ligand>
</feature>
<dbReference type="HAMAP" id="MF_00834">
    <property type="entry name" value="BioA"/>
    <property type="match status" value="1"/>
</dbReference>
<keyword evidence="6 9" id="KW-0093">Biotin biosynthesis</keyword>
<dbReference type="GO" id="GO:0004015">
    <property type="term" value="F:adenosylmethionine-8-amino-7-oxononanoate transaminase activity"/>
    <property type="evidence" value="ECO:0007669"/>
    <property type="project" value="UniProtKB-UniRule"/>
</dbReference>
<evidence type="ECO:0000256" key="5">
    <source>
        <dbReference type="ARBA" id="ARBA00022691"/>
    </source>
</evidence>
<comment type="subcellular location">
    <subcellularLocation>
        <location evidence="9">Cytoplasm</location>
    </subcellularLocation>
</comment>
<evidence type="ECO:0000256" key="2">
    <source>
        <dbReference type="ARBA" id="ARBA00005063"/>
    </source>
</evidence>
<feature type="site" description="Participates in the substrate recognition with KAPA and in a stacking interaction with the adenine ring of SAM" evidence="9">
    <location>
        <position position="20"/>
    </location>
</feature>
<dbReference type="InterPro" id="IPR015424">
    <property type="entry name" value="PyrdxlP-dep_Trfase"/>
</dbReference>
<dbReference type="GO" id="GO:0030170">
    <property type="term" value="F:pyridoxal phosphate binding"/>
    <property type="evidence" value="ECO:0007669"/>
    <property type="project" value="UniProtKB-UniRule"/>
</dbReference>
<evidence type="ECO:0000256" key="4">
    <source>
        <dbReference type="ARBA" id="ARBA00022679"/>
    </source>
</evidence>
<dbReference type="GO" id="GO:0009102">
    <property type="term" value="P:biotin biosynthetic process"/>
    <property type="evidence" value="ECO:0007669"/>
    <property type="project" value="UniProtKB-UniRule"/>
</dbReference>
<feature type="binding site" evidence="9">
    <location>
        <begin position="294"/>
        <end position="295"/>
    </location>
    <ligand>
        <name>pyridoxal 5'-phosphate</name>
        <dbReference type="ChEBI" id="CHEBI:597326"/>
    </ligand>
</feature>
<keyword evidence="4 9" id="KW-0808">Transferase</keyword>
<dbReference type="PANTHER" id="PTHR42684:SF17">
    <property type="entry name" value="ADENOSYLMETHIONINE-8-AMINO-7-OXONONANOATE AMINOTRANSFERASE"/>
    <property type="match status" value="1"/>
</dbReference>
<feature type="binding site" evidence="9">
    <location>
        <position position="232"/>
    </location>
    <ligand>
        <name>pyridoxal 5'-phosphate</name>
        <dbReference type="ChEBI" id="CHEBI:597326"/>
    </ligand>
</feature>
<gene>
    <name evidence="9 10" type="primary">bioA</name>
    <name evidence="10" type="ORF">GCM10007100_34980</name>
</gene>
<keyword evidence="7 9" id="KW-0663">Pyridoxal phosphate</keyword>
<evidence type="ECO:0000256" key="7">
    <source>
        <dbReference type="ARBA" id="ARBA00022898"/>
    </source>
</evidence>
<evidence type="ECO:0000256" key="6">
    <source>
        <dbReference type="ARBA" id="ARBA00022756"/>
    </source>
</evidence>